<dbReference type="InterPro" id="IPR008964">
    <property type="entry name" value="Invasin/intimin_cell_adhesion"/>
</dbReference>
<feature type="domain" description="BIG2" evidence="1">
    <location>
        <begin position="175"/>
        <end position="251"/>
    </location>
</feature>
<dbReference type="InterPro" id="IPR003343">
    <property type="entry name" value="Big_2"/>
</dbReference>
<reference evidence="2 3" key="1">
    <citation type="submission" date="2018-10" db="EMBL/GenBank/DDBJ databases">
        <title>Phylogenomics of Brevibacillus.</title>
        <authorList>
            <person name="Dunlap C."/>
        </authorList>
    </citation>
    <scope>NUCLEOTIDE SEQUENCE [LARGE SCALE GENOMIC DNA]</scope>
    <source>
        <strain evidence="2 3">JCM 15716</strain>
    </source>
</reference>
<evidence type="ECO:0000313" key="2">
    <source>
        <dbReference type="EMBL" id="RNB87068.1"/>
    </source>
</evidence>
<dbReference type="SMART" id="SM00635">
    <property type="entry name" value="BID_2"/>
    <property type="match status" value="2"/>
</dbReference>
<keyword evidence="3" id="KW-1185">Reference proteome</keyword>
<evidence type="ECO:0000313" key="3">
    <source>
        <dbReference type="Proteomes" id="UP000271031"/>
    </source>
</evidence>
<dbReference type="Gene3D" id="2.60.40.1080">
    <property type="match status" value="2"/>
</dbReference>
<name>A0A3M8DGD9_9BACL</name>
<dbReference type="Pfam" id="PF02368">
    <property type="entry name" value="Big_2"/>
    <property type="match status" value="2"/>
</dbReference>
<proteinExistence type="predicted"/>
<accession>A0A3M8DGD9</accession>
<dbReference type="Proteomes" id="UP000271031">
    <property type="component" value="Unassembled WGS sequence"/>
</dbReference>
<sequence>MNEHEMIEKTQSGCEAMVFRFGQTKKVFTVLLSTSVILTMTTEALASPNTRIQLDRTSVAAVTSADEQVEVKTVTAANGIITVKLTGKPEKSPDPDDFTFLQKIDERRERSIKVTSFTWDAVQNTVKVTYKSIVATKEKQSVLVSVLFHGVKTEADVFTIAERNAKVADVLLFNHAADFVLMPDSDDSDLLLTAIAKDSDGNIVTGKKVAWSSDNEDVVTVDKNGKVAAVGTGTATITATIEKKSASVKVKVIDDSAAMSDVSATNGVVTVTLLKAPEKTPKLRDFAFTKQIDNKKAQKLSVSGFTWDEASLTARFTFKPLTAATKKQQVVISASYADANLDANAFTIAAKNAKVKQVQILPVDDTELMLDSERTELQLVAIATDAEHDIVAGKNVSWRSDNTDVATVDRSGNVKAIGVGTATIRATVEGKSDTIQITVKPASNPAVTLGTLVLSESSANDGSVPGVQTVTLANGSFAQRVDASDITVNHLPMGLGINVTRTSKTQLTIAFTGTAVNHTAADSRNDLNVTIAKAAIESAAGSVTTDTFGIRFADPVIVVPPGPIAVMLTTGSLGTAGYGKITGLQAGIKYVLTTSGKTYGVQANGRLGAENAPAESLTGTEIIGLTNGMTYKVEEEAVVLERALVAAYRNAASTSVIDSLLEANQLGLTVIGYAALDDTGKAAVAAKLFSQKTAFTSKTAIQSALHIAVTHAQEAAAEQANVDAYKNAVDEDAILALLDAVPNALGLEVTAYTLLDDMHKEDVAAELYDGKSLFTSKAAIQAALNTAVAHAQDAAAEQAKIDAYKDAVNAAAIQALLDAMPNALGLNLTAYGSLDSMGKTAVSAELYDVKAAFVSKTAIQNWLDTAVASEAKVAAYRLAANAAAIGSLLTTNDLGLTLDDYNLLDAPGKAAVNSVLLGQKASFATKTDIQTTMNATVASEAKLVAYRTAADADALANLLAANQLELDTDAFNQLDPVGQETVAAELNSLKATFTTKEAVQTALDAAVTKEVAVAAYRMVPNEAGLQSLLSTNALSLTVTDYDGLDTAGKATVVSELFGNRTSFISKTAIQLALDTAVAKVVEQRKLDAYKNAANATVIQNLLDATPNALGLNVSAYGLLDAMGKNAVAIVLDGQKSSFTSKDAIQSALNTAVESEAKVAAFRLAADATVIESLLGANELGLSLVDYNDLDAIGKTVIAQALNGQKTGFTKKGDIQAALDVAVPDEAKLAVFRKATTGVEMKNLLDANSLGLTVTGYDGLDAKGKLAVATVLLGRKAEFLSATNIQSVLDEEVANEAKIAVYRMAADVGAIRSLLDENVLSLDFGDYTSIDPSRCDRVAEKLFDEKDGLNDKDSLVSTVQRLAAMEAIMNAANVKNWAQVDTVTFERAGYPVSADDLPFVENSMEFKYSMRGEGVGDYFTIEFRESFDQINNINYGAANPYYWQGIDWRNFAVAGIKGVNDSNFAAVKAAVTTARNTKGSNLTAKEIQAAVDSLSPN</sequence>
<evidence type="ECO:0000259" key="1">
    <source>
        <dbReference type="SMART" id="SM00635"/>
    </source>
</evidence>
<protein>
    <recommendedName>
        <fullName evidence="1">BIG2 domain-containing protein</fullName>
    </recommendedName>
</protein>
<feature type="domain" description="BIG2" evidence="1">
    <location>
        <begin position="354"/>
        <end position="438"/>
    </location>
</feature>
<gene>
    <name evidence="2" type="ORF">EDM56_15340</name>
</gene>
<organism evidence="2 3">
    <name type="scientific">Brevibacillus fluminis</name>
    <dbReference type="NCBI Taxonomy" id="511487"/>
    <lineage>
        <taxon>Bacteria</taxon>
        <taxon>Bacillati</taxon>
        <taxon>Bacillota</taxon>
        <taxon>Bacilli</taxon>
        <taxon>Bacillales</taxon>
        <taxon>Paenibacillaceae</taxon>
        <taxon>Brevibacillus</taxon>
    </lineage>
</organism>
<dbReference type="SUPFAM" id="SSF49373">
    <property type="entry name" value="Invasin/intimin cell-adhesion fragments"/>
    <property type="match status" value="2"/>
</dbReference>
<comment type="caution">
    <text evidence="2">The sequence shown here is derived from an EMBL/GenBank/DDBJ whole genome shotgun (WGS) entry which is preliminary data.</text>
</comment>
<dbReference type="EMBL" id="RHHQ01000012">
    <property type="protein sequence ID" value="RNB87068.1"/>
    <property type="molecule type" value="Genomic_DNA"/>
</dbReference>